<dbReference type="InterPro" id="IPR011011">
    <property type="entry name" value="Znf_FYVE_PHD"/>
</dbReference>
<dbReference type="InParanoid" id="A0A163LT94"/>
<dbReference type="CDD" id="cd15542">
    <property type="entry name" value="PHD_UBR7"/>
    <property type="match status" value="1"/>
</dbReference>
<dbReference type="OMA" id="GAMVYNH"/>
<reference evidence="6" key="1">
    <citation type="submission" date="2016-04" db="EMBL/GenBank/DDBJ databases">
        <authorList>
            <person name="Evans L.H."/>
            <person name="Alamgir A."/>
            <person name="Owens N."/>
            <person name="Weber N.D."/>
            <person name="Virtaneva K."/>
            <person name="Barbian K."/>
            <person name="Babar A."/>
            <person name="Rosenke K."/>
        </authorList>
    </citation>
    <scope>NUCLEOTIDE SEQUENCE [LARGE SCALE GENOMIC DNA]</scope>
    <source>
        <strain evidence="6">CBS 101.48</strain>
    </source>
</reference>
<keyword evidence="3" id="KW-0862">Zinc</keyword>
<feature type="domain" description="PHD-type" evidence="5">
    <location>
        <begin position="56"/>
        <end position="110"/>
    </location>
</feature>
<dbReference type="SUPFAM" id="SSF57903">
    <property type="entry name" value="FYVE/PHD zinc finger"/>
    <property type="match status" value="1"/>
</dbReference>
<keyword evidence="7" id="KW-1185">Reference proteome</keyword>
<dbReference type="PANTHER" id="PTHR13513:SF9">
    <property type="entry name" value="E3 UBIQUITIN-PROTEIN LIGASE UBR7-RELATED"/>
    <property type="match status" value="1"/>
</dbReference>
<gene>
    <name evidence="6" type="primary">ABSGL_01786.1 scaffold 2142</name>
</gene>
<dbReference type="Pfam" id="PF00628">
    <property type="entry name" value="PHD"/>
    <property type="match status" value="1"/>
</dbReference>
<dbReference type="Proteomes" id="UP000078561">
    <property type="component" value="Unassembled WGS sequence"/>
</dbReference>
<keyword evidence="2 4" id="KW-0863">Zinc-finger</keyword>
<dbReference type="InterPro" id="IPR019787">
    <property type="entry name" value="Znf_PHD-finger"/>
</dbReference>
<evidence type="ECO:0000313" key="6">
    <source>
        <dbReference type="EMBL" id="SAL96388.1"/>
    </source>
</evidence>
<dbReference type="GO" id="GO:0061630">
    <property type="term" value="F:ubiquitin protein ligase activity"/>
    <property type="evidence" value="ECO:0007669"/>
    <property type="project" value="InterPro"/>
</dbReference>
<sequence length="349" mass="40011">MACHADHDLYELFPKRHFRCDCGVNNKFGNHQCQLSVPEKCHATNDENKYNHNFEGRYCRCNQLYNPSEEEETMYQCALCEDWFHERCIGNIPESIGEFESYICRNCVKNHPFIAIQDPKCSIGICRPGQTIHRWVGLAAAAEETNSASVDHITIDHAPPQPAQPATPATPATITTTATPATITTTATDKRKLDDCHVDGVEPSSKKAKLEDKDGAVCKRVHDILKDEDELMELFLEEGWRQKLCRCKQCGPRYEMDKIDFVLQEETTYEPEEDEDAGKSLMQIGMEQLSKMNRVEALDGLRMYQTLWDQIKPFLQTFQESGQVVTASDIQSFFDQRRREREEEKSRSA</sequence>
<dbReference type="EMBL" id="LT550954">
    <property type="protein sequence ID" value="SAL96388.1"/>
    <property type="molecule type" value="Genomic_DNA"/>
</dbReference>
<accession>A0A163LT94</accession>
<evidence type="ECO:0000256" key="1">
    <source>
        <dbReference type="ARBA" id="ARBA00022723"/>
    </source>
</evidence>
<proteinExistence type="predicted"/>
<dbReference type="Gene3D" id="3.30.40.10">
    <property type="entry name" value="Zinc/RING finger domain, C3HC4 (zinc finger)"/>
    <property type="match status" value="1"/>
</dbReference>
<dbReference type="InterPro" id="IPR013083">
    <property type="entry name" value="Znf_RING/FYVE/PHD"/>
</dbReference>
<dbReference type="AlphaFoldDB" id="A0A163LT94"/>
<dbReference type="InterPro" id="IPR040204">
    <property type="entry name" value="UBR7"/>
</dbReference>
<dbReference type="SMART" id="SM00249">
    <property type="entry name" value="PHD"/>
    <property type="match status" value="1"/>
</dbReference>
<dbReference type="PROSITE" id="PS50016">
    <property type="entry name" value="ZF_PHD_2"/>
    <property type="match status" value="1"/>
</dbReference>
<dbReference type="GO" id="GO:0005737">
    <property type="term" value="C:cytoplasm"/>
    <property type="evidence" value="ECO:0007669"/>
    <property type="project" value="TreeGrafter"/>
</dbReference>
<dbReference type="InterPro" id="IPR001965">
    <property type="entry name" value="Znf_PHD"/>
</dbReference>
<organism evidence="6">
    <name type="scientific">Absidia glauca</name>
    <name type="common">Pin mould</name>
    <dbReference type="NCBI Taxonomy" id="4829"/>
    <lineage>
        <taxon>Eukaryota</taxon>
        <taxon>Fungi</taxon>
        <taxon>Fungi incertae sedis</taxon>
        <taxon>Mucoromycota</taxon>
        <taxon>Mucoromycotina</taxon>
        <taxon>Mucoromycetes</taxon>
        <taxon>Mucorales</taxon>
        <taxon>Cunninghamellaceae</taxon>
        <taxon>Absidia</taxon>
    </lineage>
</organism>
<dbReference type="GO" id="GO:0008270">
    <property type="term" value="F:zinc ion binding"/>
    <property type="evidence" value="ECO:0007669"/>
    <property type="project" value="UniProtKB-KW"/>
</dbReference>
<keyword evidence="1" id="KW-0479">Metal-binding</keyword>
<protein>
    <recommendedName>
        <fullName evidence="5">PHD-type domain-containing protein</fullName>
    </recommendedName>
</protein>
<evidence type="ECO:0000256" key="2">
    <source>
        <dbReference type="ARBA" id="ARBA00022771"/>
    </source>
</evidence>
<name>A0A163LT94_ABSGL</name>
<dbReference type="OrthoDB" id="5795902at2759"/>
<dbReference type="PANTHER" id="PTHR13513">
    <property type="entry name" value="E3 UBIQUITIN-PROTEIN LIGASE UBR7"/>
    <property type="match status" value="1"/>
</dbReference>
<evidence type="ECO:0000259" key="5">
    <source>
        <dbReference type="PROSITE" id="PS50016"/>
    </source>
</evidence>
<evidence type="ECO:0000313" key="7">
    <source>
        <dbReference type="Proteomes" id="UP000078561"/>
    </source>
</evidence>
<dbReference type="FunCoup" id="A0A163LT94">
    <property type="interactions" value="729"/>
</dbReference>
<evidence type="ECO:0000256" key="4">
    <source>
        <dbReference type="PROSITE-ProRule" id="PRU00146"/>
    </source>
</evidence>
<evidence type="ECO:0000256" key="3">
    <source>
        <dbReference type="ARBA" id="ARBA00022833"/>
    </source>
</evidence>
<dbReference type="STRING" id="4829.A0A163LT94"/>